<evidence type="ECO:0000313" key="1">
    <source>
        <dbReference type="Proteomes" id="UP000887564"/>
    </source>
</evidence>
<dbReference type="AlphaFoldDB" id="A0A914RVJ4"/>
<dbReference type="WBParaSite" id="PEQ_0001025201-mRNA-1">
    <property type="protein sequence ID" value="PEQ_0001025201-mRNA-1"/>
    <property type="gene ID" value="PEQ_0001025201"/>
</dbReference>
<sequence>MASFKLGPTGCSDLSLNKCNRFHRKIPTHLLERCLTEGPTLLEFPGWFNGNFALRKIFYPSKTSLA</sequence>
<reference evidence="2" key="1">
    <citation type="submission" date="2022-11" db="UniProtKB">
        <authorList>
            <consortium name="WormBaseParasite"/>
        </authorList>
    </citation>
    <scope>IDENTIFICATION</scope>
</reference>
<protein>
    <submittedName>
        <fullName evidence="2">Uncharacterized protein</fullName>
    </submittedName>
</protein>
<evidence type="ECO:0000313" key="2">
    <source>
        <dbReference type="WBParaSite" id="PEQ_0001025201-mRNA-1"/>
    </source>
</evidence>
<dbReference type="Proteomes" id="UP000887564">
    <property type="component" value="Unplaced"/>
</dbReference>
<organism evidence="1 2">
    <name type="scientific">Parascaris equorum</name>
    <name type="common">Equine roundworm</name>
    <dbReference type="NCBI Taxonomy" id="6256"/>
    <lineage>
        <taxon>Eukaryota</taxon>
        <taxon>Metazoa</taxon>
        <taxon>Ecdysozoa</taxon>
        <taxon>Nematoda</taxon>
        <taxon>Chromadorea</taxon>
        <taxon>Rhabditida</taxon>
        <taxon>Spirurina</taxon>
        <taxon>Ascaridomorpha</taxon>
        <taxon>Ascaridoidea</taxon>
        <taxon>Ascarididae</taxon>
        <taxon>Parascaris</taxon>
    </lineage>
</organism>
<name>A0A914RVJ4_PAREQ</name>
<proteinExistence type="predicted"/>
<keyword evidence="1" id="KW-1185">Reference proteome</keyword>
<accession>A0A914RVJ4</accession>